<dbReference type="InterPro" id="IPR051269">
    <property type="entry name" value="Fe-S_cluster_ET"/>
</dbReference>
<dbReference type="OrthoDB" id="9803319at2"/>
<keyword evidence="11" id="KW-1185">Reference proteome</keyword>
<comment type="cofactor">
    <cofactor evidence="1">
        <name>[3Fe-4S] cluster</name>
        <dbReference type="ChEBI" id="CHEBI:21137"/>
    </cofactor>
</comment>
<evidence type="ECO:0000256" key="3">
    <source>
        <dbReference type="ARBA" id="ARBA00022723"/>
    </source>
</evidence>
<evidence type="ECO:0000256" key="7">
    <source>
        <dbReference type="ARBA" id="ARBA00023291"/>
    </source>
</evidence>
<dbReference type="PANTHER" id="PTHR36923">
    <property type="entry name" value="FERREDOXIN"/>
    <property type="match status" value="1"/>
</dbReference>
<reference evidence="10 11" key="1">
    <citation type="submission" date="2019-06" db="EMBL/GenBank/DDBJ databases">
        <title>Sequencing the genomes of 1000 actinobacteria strains.</title>
        <authorList>
            <person name="Klenk H.-P."/>
        </authorList>
    </citation>
    <scope>NUCLEOTIDE SEQUENCE [LARGE SCALE GENOMIC DNA]</scope>
    <source>
        <strain evidence="10 11">DSM 41929</strain>
    </source>
</reference>
<dbReference type="Gene3D" id="3.30.70.20">
    <property type="match status" value="1"/>
</dbReference>
<keyword evidence="5 8" id="KW-0408">Iron</keyword>
<evidence type="ECO:0000256" key="2">
    <source>
        <dbReference type="ARBA" id="ARBA00022448"/>
    </source>
</evidence>
<keyword evidence="3 8" id="KW-0479">Metal-binding</keyword>
<dbReference type="PANTHER" id="PTHR36923:SF3">
    <property type="entry name" value="FERREDOXIN"/>
    <property type="match status" value="1"/>
</dbReference>
<dbReference type="STRING" id="164348.BFF78_21160"/>
<evidence type="ECO:0000313" key="11">
    <source>
        <dbReference type="Proteomes" id="UP000318103"/>
    </source>
</evidence>
<dbReference type="RefSeq" id="WP_055707444.1">
    <property type="nucleotide sequence ID" value="NZ_JBPJFI010000001.1"/>
</dbReference>
<keyword evidence="7" id="KW-0003">3Fe-4S</keyword>
<keyword evidence="4 8" id="KW-0249">Electron transport</keyword>
<dbReference type="InterPro" id="IPR001080">
    <property type="entry name" value="3Fe4S_ferredoxin"/>
</dbReference>
<comment type="caution">
    <text evidence="10">The sequence shown here is derived from an EMBL/GenBank/DDBJ whole genome shotgun (WGS) entry which is preliminary data.</text>
</comment>
<evidence type="ECO:0000313" key="10">
    <source>
        <dbReference type="EMBL" id="TQK97827.1"/>
    </source>
</evidence>
<feature type="region of interest" description="Disordered" evidence="9">
    <location>
        <begin position="36"/>
        <end position="62"/>
    </location>
</feature>
<dbReference type="GO" id="GO:0005506">
    <property type="term" value="F:iron ion binding"/>
    <property type="evidence" value="ECO:0007669"/>
    <property type="project" value="UniProtKB-UniRule"/>
</dbReference>
<dbReference type="GO" id="GO:0051538">
    <property type="term" value="F:3 iron, 4 sulfur cluster binding"/>
    <property type="evidence" value="ECO:0007669"/>
    <property type="project" value="UniProtKB-KW"/>
</dbReference>
<evidence type="ECO:0000256" key="6">
    <source>
        <dbReference type="ARBA" id="ARBA00023014"/>
    </source>
</evidence>
<evidence type="ECO:0000256" key="4">
    <source>
        <dbReference type="ARBA" id="ARBA00022982"/>
    </source>
</evidence>
<name>A0A542UFJ6_9ACTN</name>
<evidence type="ECO:0000256" key="5">
    <source>
        <dbReference type="ARBA" id="ARBA00023004"/>
    </source>
</evidence>
<dbReference type="PRINTS" id="PR00352">
    <property type="entry name" value="3FE4SFRDOXIN"/>
</dbReference>
<dbReference type="Proteomes" id="UP000318103">
    <property type="component" value="Unassembled WGS sequence"/>
</dbReference>
<comment type="function">
    <text evidence="8">Ferredoxins are iron-sulfur proteins that transfer electrons in a wide variety of metabolic reactions.</text>
</comment>
<dbReference type="GO" id="GO:0009055">
    <property type="term" value="F:electron transfer activity"/>
    <property type="evidence" value="ECO:0007669"/>
    <property type="project" value="UniProtKB-UniRule"/>
</dbReference>
<dbReference type="SUPFAM" id="SSF54862">
    <property type="entry name" value="4Fe-4S ferredoxins"/>
    <property type="match status" value="1"/>
</dbReference>
<protein>
    <recommendedName>
        <fullName evidence="8">Ferredoxin</fullName>
    </recommendedName>
</protein>
<accession>A0A542UFJ6</accession>
<keyword evidence="2 8" id="KW-0813">Transport</keyword>
<evidence type="ECO:0000256" key="9">
    <source>
        <dbReference type="SAM" id="MobiDB-lite"/>
    </source>
</evidence>
<dbReference type="AlphaFoldDB" id="A0A542UFJ6"/>
<sequence>MKVSVDRSLCYGSAECAHRVPAVFAFEDGYGVVRPGREGAAGDPQVQEAAEKCPSQAIRLTE</sequence>
<dbReference type="Pfam" id="PF13370">
    <property type="entry name" value="Fer4_13"/>
    <property type="match status" value="1"/>
</dbReference>
<evidence type="ECO:0000256" key="1">
    <source>
        <dbReference type="ARBA" id="ARBA00001927"/>
    </source>
</evidence>
<proteinExistence type="predicted"/>
<evidence type="ECO:0000256" key="8">
    <source>
        <dbReference type="RuleBase" id="RU368020"/>
    </source>
</evidence>
<organism evidence="10 11">
    <name type="scientific">Streptomyces puniciscabiei</name>
    <dbReference type="NCBI Taxonomy" id="164348"/>
    <lineage>
        <taxon>Bacteria</taxon>
        <taxon>Bacillati</taxon>
        <taxon>Actinomycetota</taxon>
        <taxon>Actinomycetes</taxon>
        <taxon>Kitasatosporales</taxon>
        <taxon>Streptomycetaceae</taxon>
        <taxon>Streptomyces</taxon>
    </lineage>
</organism>
<dbReference type="EMBL" id="VFNX01000001">
    <property type="protein sequence ID" value="TQK97827.1"/>
    <property type="molecule type" value="Genomic_DNA"/>
</dbReference>
<gene>
    <name evidence="10" type="ORF">FB563_2816</name>
</gene>
<keyword evidence="6 8" id="KW-0411">Iron-sulfur</keyword>